<keyword evidence="1" id="KW-0812">Transmembrane</keyword>
<evidence type="ECO:0000256" key="1">
    <source>
        <dbReference type="SAM" id="Phobius"/>
    </source>
</evidence>
<keyword evidence="1" id="KW-1133">Transmembrane helix</keyword>
<dbReference type="Proteomes" id="UP000774570">
    <property type="component" value="Unassembled WGS sequence"/>
</dbReference>
<proteinExistence type="predicted"/>
<organism evidence="2 3">
    <name type="scientific">Actinomadura parmotrematis</name>
    <dbReference type="NCBI Taxonomy" id="2864039"/>
    <lineage>
        <taxon>Bacteria</taxon>
        <taxon>Bacillati</taxon>
        <taxon>Actinomycetota</taxon>
        <taxon>Actinomycetes</taxon>
        <taxon>Streptosporangiales</taxon>
        <taxon>Thermomonosporaceae</taxon>
        <taxon>Actinomadura</taxon>
    </lineage>
</organism>
<evidence type="ECO:0008006" key="4">
    <source>
        <dbReference type="Google" id="ProtNLM"/>
    </source>
</evidence>
<dbReference type="RefSeq" id="WP_220169474.1">
    <property type="nucleotide sequence ID" value="NZ_JAIBOA010000022.1"/>
</dbReference>
<reference evidence="2 3" key="1">
    <citation type="submission" date="2021-07" db="EMBL/GenBank/DDBJ databases">
        <title>Actinomadura sp. PM05-2 isolated from lichen.</title>
        <authorList>
            <person name="Somphong A."/>
            <person name="Phongsopitanun W."/>
            <person name="Tanasupawat S."/>
            <person name="Peongsungnone V."/>
        </authorList>
    </citation>
    <scope>NUCLEOTIDE SEQUENCE [LARGE SCALE GENOMIC DNA]</scope>
    <source>
        <strain evidence="2 3">PM05-2</strain>
    </source>
</reference>
<dbReference type="EMBL" id="JAIBOA010000022">
    <property type="protein sequence ID" value="MBW8486234.1"/>
    <property type="molecule type" value="Genomic_DNA"/>
</dbReference>
<accession>A0ABS7G2Y3</accession>
<keyword evidence="1" id="KW-0472">Membrane</keyword>
<evidence type="ECO:0000313" key="3">
    <source>
        <dbReference type="Proteomes" id="UP000774570"/>
    </source>
</evidence>
<protein>
    <recommendedName>
        <fullName evidence="4">TlpA family protein disulfide reductase</fullName>
    </recommendedName>
</protein>
<comment type="caution">
    <text evidence="2">The sequence shown here is derived from an EMBL/GenBank/DDBJ whole genome shotgun (WGS) entry which is preliminary data.</text>
</comment>
<sequence>MPYLVAAVVLLGALCLVNLLLTLGILRRMRADAAGPGAPFALRPGARVAGFEAVTTADETVSAAGLSGTVGFFSAGCEPCHELLPRFIEHAREVGRDRVLAVVGGDDPALLEALAPVARVVAADPDGGPVARAFQNTWTPALYRVEDGRVTATGARVEELAPARERAAARG</sequence>
<evidence type="ECO:0000313" key="2">
    <source>
        <dbReference type="EMBL" id="MBW8486234.1"/>
    </source>
</evidence>
<name>A0ABS7G2Y3_9ACTN</name>
<keyword evidence="3" id="KW-1185">Reference proteome</keyword>
<dbReference type="SUPFAM" id="SSF52833">
    <property type="entry name" value="Thioredoxin-like"/>
    <property type="match status" value="1"/>
</dbReference>
<dbReference type="InterPro" id="IPR036249">
    <property type="entry name" value="Thioredoxin-like_sf"/>
</dbReference>
<feature type="transmembrane region" description="Helical" evidence="1">
    <location>
        <begin position="6"/>
        <end position="26"/>
    </location>
</feature>
<gene>
    <name evidence="2" type="ORF">K1Y72_27955</name>
</gene>
<dbReference type="Gene3D" id="3.40.30.10">
    <property type="entry name" value="Glutaredoxin"/>
    <property type="match status" value="1"/>
</dbReference>